<feature type="non-terminal residue" evidence="5">
    <location>
        <position position="140"/>
    </location>
</feature>
<reference evidence="5" key="1">
    <citation type="submission" date="2021-12" db="EMBL/GenBank/DDBJ databases">
        <authorList>
            <person name="Martin H S."/>
        </authorList>
    </citation>
    <scope>NUCLEOTIDE SEQUENCE</scope>
</reference>
<feature type="chain" id="PRO_5035455271" evidence="4">
    <location>
        <begin position="22"/>
        <end position="140"/>
    </location>
</feature>
<organism evidence="5 6">
    <name type="scientific">Brenthis ino</name>
    <name type="common">lesser marbled fritillary</name>
    <dbReference type="NCBI Taxonomy" id="405034"/>
    <lineage>
        <taxon>Eukaryota</taxon>
        <taxon>Metazoa</taxon>
        <taxon>Ecdysozoa</taxon>
        <taxon>Arthropoda</taxon>
        <taxon>Hexapoda</taxon>
        <taxon>Insecta</taxon>
        <taxon>Pterygota</taxon>
        <taxon>Neoptera</taxon>
        <taxon>Endopterygota</taxon>
        <taxon>Lepidoptera</taxon>
        <taxon>Glossata</taxon>
        <taxon>Ditrysia</taxon>
        <taxon>Papilionoidea</taxon>
        <taxon>Nymphalidae</taxon>
        <taxon>Heliconiinae</taxon>
        <taxon>Argynnini</taxon>
        <taxon>Brenthis</taxon>
    </lineage>
</organism>
<accession>A0A8J9UCL8</accession>
<dbReference type="InterPro" id="IPR002635">
    <property type="entry name" value="Chorion"/>
</dbReference>
<dbReference type="GO" id="GO:0042600">
    <property type="term" value="C:egg chorion"/>
    <property type="evidence" value="ECO:0007669"/>
    <property type="project" value="InterPro"/>
</dbReference>
<dbReference type="OrthoDB" id="7490938at2759"/>
<evidence type="ECO:0000313" key="6">
    <source>
        <dbReference type="Proteomes" id="UP000838878"/>
    </source>
</evidence>
<keyword evidence="2" id="KW-0677">Repeat</keyword>
<dbReference type="Proteomes" id="UP000838878">
    <property type="component" value="Chromosome 12"/>
</dbReference>
<dbReference type="Pfam" id="PF01723">
    <property type="entry name" value="Chorion_1"/>
    <property type="match status" value="1"/>
</dbReference>
<proteinExistence type="inferred from homology"/>
<comment type="similarity">
    <text evidence="1 3">Belongs to the chorion protein family.</text>
</comment>
<keyword evidence="4" id="KW-0732">Signal</keyword>
<evidence type="ECO:0000313" key="5">
    <source>
        <dbReference type="EMBL" id="CAH0717858.1"/>
    </source>
</evidence>
<dbReference type="GO" id="GO:0005213">
    <property type="term" value="F:structural constituent of egg chorion"/>
    <property type="evidence" value="ECO:0007669"/>
    <property type="project" value="InterPro"/>
</dbReference>
<evidence type="ECO:0000256" key="1">
    <source>
        <dbReference type="ARBA" id="ARBA00005906"/>
    </source>
</evidence>
<dbReference type="EMBL" id="OV170232">
    <property type="protein sequence ID" value="CAH0717858.1"/>
    <property type="molecule type" value="Genomic_DNA"/>
</dbReference>
<protein>
    <submittedName>
        <fullName evidence="5">Uncharacterized protein</fullName>
    </submittedName>
</protein>
<dbReference type="AlphaFoldDB" id="A0A8J9UCL8"/>
<keyword evidence="6" id="KW-1185">Reference proteome</keyword>
<evidence type="ECO:0000256" key="3">
    <source>
        <dbReference type="RuleBase" id="RU004378"/>
    </source>
</evidence>
<feature type="signal peptide" evidence="4">
    <location>
        <begin position="1"/>
        <end position="21"/>
    </location>
</feature>
<gene>
    <name evidence="5" type="ORF">BINO364_LOCUS4417</name>
</gene>
<name>A0A8J9UCL8_9NEOP</name>
<evidence type="ECO:0000256" key="4">
    <source>
        <dbReference type="SAM" id="SignalP"/>
    </source>
</evidence>
<dbReference type="GO" id="GO:0007304">
    <property type="term" value="P:chorion-containing eggshell formation"/>
    <property type="evidence" value="ECO:0007669"/>
    <property type="project" value="InterPro"/>
</dbReference>
<sequence>MSTSAFLLLCLQACLVQNVYSQWCGAGPAYGPAAFAEPCGCGYGDFGYFGPGAYAGYGMGLAGPGLGPYAFPSAAGAYGGEGIGDVAIIGQMPVGGTTVIGGQVPILGAVEFGGAVPAAGAVTIAGSCGCGCRTNRPYCY</sequence>
<evidence type="ECO:0000256" key="2">
    <source>
        <dbReference type="ARBA" id="ARBA00022737"/>
    </source>
</evidence>